<protein>
    <submittedName>
        <fullName evidence="2">Cytochrome c biogenesis CcdA family protein</fullName>
    </submittedName>
</protein>
<dbReference type="RefSeq" id="WP_379186114.1">
    <property type="nucleotide sequence ID" value="NZ_JBHSOW010000005.1"/>
</dbReference>
<sequence>MDHVTAWIAFGGGVLAFISPCTLPLYPSFLSYIAGISISDLQSRGASGVSGTVLLHSVLFLAGFSLVYYLLGFSASLLGH</sequence>
<dbReference type="EMBL" id="JBHSOW010000005">
    <property type="protein sequence ID" value="MFC5647666.1"/>
    <property type="molecule type" value="Genomic_DNA"/>
</dbReference>
<dbReference type="InterPro" id="IPR051790">
    <property type="entry name" value="Cytochrome_c-biogenesis_DsbD"/>
</dbReference>
<comment type="caution">
    <text evidence="2">The sequence shown here is derived from an EMBL/GenBank/DDBJ whole genome shotgun (WGS) entry which is preliminary data.</text>
</comment>
<feature type="transmembrane region" description="Helical" evidence="1">
    <location>
        <begin position="47"/>
        <end position="71"/>
    </location>
</feature>
<keyword evidence="1" id="KW-0472">Membrane</keyword>
<evidence type="ECO:0000313" key="2">
    <source>
        <dbReference type="EMBL" id="MFC5647666.1"/>
    </source>
</evidence>
<proteinExistence type="predicted"/>
<reference evidence="3" key="1">
    <citation type="journal article" date="2019" name="Int. J. Syst. Evol. Microbiol.">
        <title>The Global Catalogue of Microorganisms (GCM) 10K type strain sequencing project: providing services to taxonomists for standard genome sequencing and annotation.</title>
        <authorList>
            <consortium name="The Broad Institute Genomics Platform"/>
            <consortium name="The Broad Institute Genome Sequencing Center for Infectious Disease"/>
            <person name="Wu L."/>
            <person name="Ma J."/>
        </authorList>
    </citation>
    <scope>NUCLEOTIDE SEQUENCE [LARGE SCALE GENOMIC DNA]</scope>
    <source>
        <strain evidence="3">CGMCC 1.3240</strain>
    </source>
</reference>
<accession>A0ABW0VSZ7</accession>
<organism evidence="2 3">
    <name type="scientific">Paenibacillus solisilvae</name>
    <dbReference type="NCBI Taxonomy" id="2486751"/>
    <lineage>
        <taxon>Bacteria</taxon>
        <taxon>Bacillati</taxon>
        <taxon>Bacillota</taxon>
        <taxon>Bacilli</taxon>
        <taxon>Bacillales</taxon>
        <taxon>Paenibacillaceae</taxon>
        <taxon>Paenibacillus</taxon>
    </lineage>
</organism>
<dbReference type="Proteomes" id="UP001596047">
    <property type="component" value="Unassembled WGS sequence"/>
</dbReference>
<keyword evidence="3" id="KW-1185">Reference proteome</keyword>
<keyword evidence="1" id="KW-1133">Transmembrane helix</keyword>
<dbReference type="PANTHER" id="PTHR31272">
    <property type="entry name" value="CYTOCHROME C-TYPE BIOGENESIS PROTEIN HI_1454-RELATED"/>
    <property type="match status" value="1"/>
</dbReference>
<evidence type="ECO:0000313" key="3">
    <source>
        <dbReference type="Proteomes" id="UP001596047"/>
    </source>
</evidence>
<name>A0ABW0VSZ7_9BACL</name>
<feature type="transmembrane region" description="Helical" evidence="1">
    <location>
        <begin position="6"/>
        <end position="26"/>
    </location>
</feature>
<evidence type="ECO:0000256" key="1">
    <source>
        <dbReference type="SAM" id="Phobius"/>
    </source>
</evidence>
<gene>
    <name evidence="2" type="ORF">ACFPYJ_00725</name>
</gene>
<keyword evidence="1" id="KW-0812">Transmembrane</keyword>
<dbReference type="PANTHER" id="PTHR31272:SF4">
    <property type="entry name" value="CYTOCHROME C-TYPE BIOGENESIS PROTEIN HI_1454-RELATED"/>
    <property type="match status" value="1"/>
</dbReference>